<reference evidence="1" key="1">
    <citation type="submission" date="2023-10" db="EMBL/GenBank/DDBJ databases">
        <authorList>
            <person name="Rodriguez Cubillos JULIANA M."/>
            <person name="De Vega J."/>
        </authorList>
    </citation>
    <scope>NUCLEOTIDE SEQUENCE</scope>
</reference>
<protein>
    <submittedName>
        <fullName evidence="1">Uncharacterized protein</fullName>
    </submittedName>
</protein>
<dbReference type="Proteomes" id="UP001177021">
    <property type="component" value="Unassembled WGS sequence"/>
</dbReference>
<evidence type="ECO:0000313" key="1">
    <source>
        <dbReference type="EMBL" id="CAJ2635354.1"/>
    </source>
</evidence>
<evidence type="ECO:0000313" key="2">
    <source>
        <dbReference type="Proteomes" id="UP001177021"/>
    </source>
</evidence>
<accession>A0ACB0IS29</accession>
<proteinExistence type="predicted"/>
<keyword evidence="2" id="KW-1185">Reference proteome</keyword>
<comment type="caution">
    <text evidence="1">The sequence shown here is derived from an EMBL/GenBank/DDBJ whole genome shotgun (WGS) entry which is preliminary data.</text>
</comment>
<dbReference type="EMBL" id="CASHSV030000002">
    <property type="protein sequence ID" value="CAJ2635354.1"/>
    <property type="molecule type" value="Genomic_DNA"/>
</dbReference>
<sequence length="503" mass="56390">MKLSTLLLNRRSNNIKESSPFESTGDVTGKSPVSTLSLVLHASFCVISLALGFRLSRIFFLFLFSTSSANFYTVPFGTGEISVPLRVHSSVKMTPIANVENPAKKEGVTGGSRVVVGRHGIRIRSWPHPNQDEVMQAHRILERVQTEQKALFGVKNPRTVIAVTPTYVRTFQKLHLIGVMHSLMLVPYDLVWIVVEAGGVTNETASIVANSGLRVIHIGFNHRIPISWDARHKLEARMRLHALRIVRKEKLDGIVMFADDSNMHSMELFDEIQSVKWIGAVSVGILVQSDTDESSSSLKEEVSPMPVQGPACNATNHLVRLHTYDSSKYAKRSAFYIGDRAPVLPRKLEWSGFVLNSRLVWKDLDDKPDWIKDINALDGADEHIDSPLSLLKDTSVLEPLGSCGRQVLLWWLRVEARTDSKFPPQWIIDHPLDITVPSKHTPWPNAPPEIPIKEKVLTGTQEQTTAKHYSTKTRTSRSRHSRSKKKHDTKVIGVQVSTHSEQN</sequence>
<organism evidence="1 2">
    <name type="scientific">Trifolium pratense</name>
    <name type="common">Red clover</name>
    <dbReference type="NCBI Taxonomy" id="57577"/>
    <lineage>
        <taxon>Eukaryota</taxon>
        <taxon>Viridiplantae</taxon>
        <taxon>Streptophyta</taxon>
        <taxon>Embryophyta</taxon>
        <taxon>Tracheophyta</taxon>
        <taxon>Spermatophyta</taxon>
        <taxon>Magnoliopsida</taxon>
        <taxon>eudicotyledons</taxon>
        <taxon>Gunneridae</taxon>
        <taxon>Pentapetalae</taxon>
        <taxon>rosids</taxon>
        <taxon>fabids</taxon>
        <taxon>Fabales</taxon>
        <taxon>Fabaceae</taxon>
        <taxon>Papilionoideae</taxon>
        <taxon>50 kb inversion clade</taxon>
        <taxon>NPAAA clade</taxon>
        <taxon>Hologalegina</taxon>
        <taxon>IRL clade</taxon>
        <taxon>Trifolieae</taxon>
        <taxon>Trifolium</taxon>
    </lineage>
</organism>
<name>A0ACB0IS29_TRIPR</name>
<gene>
    <name evidence="1" type="ORF">MILVUS5_LOCUS6058</name>
</gene>